<evidence type="ECO:0000256" key="4">
    <source>
        <dbReference type="ARBA" id="ARBA00023136"/>
    </source>
</evidence>
<comment type="caution">
    <text evidence="5">Lacks conserved residue(s) required for the propagation of feature annotation.</text>
</comment>
<keyword evidence="5" id="KW-0811">Translocation</keyword>
<feature type="transmembrane region" description="Helical" evidence="5">
    <location>
        <begin position="186"/>
        <end position="202"/>
    </location>
</feature>
<comment type="function">
    <text evidence="5">Part of the twin-arginine translocation (Tat) system that transports large folded proteins containing a characteristic twin-arginine motif in their signal peptide across membranes.</text>
</comment>
<keyword evidence="5" id="KW-1003">Cell membrane</keyword>
<organism evidence="6 7">
    <name type="scientific">Sulfobacillus benefaciens</name>
    <dbReference type="NCBI Taxonomy" id="453960"/>
    <lineage>
        <taxon>Bacteria</taxon>
        <taxon>Bacillati</taxon>
        <taxon>Bacillota</taxon>
        <taxon>Clostridia</taxon>
        <taxon>Eubacteriales</taxon>
        <taxon>Clostridiales Family XVII. Incertae Sedis</taxon>
        <taxon>Sulfobacillus</taxon>
    </lineage>
</organism>
<dbReference type="HAMAP" id="MF_00902">
    <property type="entry name" value="TatC"/>
    <property type="match status" value="1"/>
</dbReference>
<dbReference type="InterPro" id="IPR002033">
    <property type="entry name" value="TatC"/>
</dbReference>
<comment type="subcellular location">
    <subcellularLocation>
        <location evidence="5">Cell membrane</location>
        <topology evidence="5">Multi-pass membrane protein</topology>
    </subcellularLocation>
    <subcellularLocation>
        <location evidence="1">Membrane</location>
        <topology evidence="1">Multi-pass membrane protein</topology>
    </subcellularLocation>
</comment>
<dbReference type="PANTHER" id="PTHR30371:SF0">
    <property type="entry name" value="SEC-INDEPENDENT PROTEIN TRANSLOCASE PROTEIN TATC, CHLOROPLASTIC-RELATED"/>
    <property type="match status" value="1"/>
</dbReference>
<evidence type="ECO:0000256" key="1">
    <source>
        <dbReference type="ARBA" id="ARBA00004141"/>
    </source>
</evidence>
<keyword evidence="3 5" id="KW-1133">Transmembrane helix</keyword>
<dbReference type="GO" id="GO:0065002">
    <property type="term" value="P:intracellular protein transmembrane transport"/>
    <property type="evidence" value="ECO:0007669"/>
    <property type="project" value="TreeGrafter"/>
</dbReference>
<protein>
    <recommendedName>
        <fullName evidence="5">Sec-independent protein translocase protein TatC</fullName>
    </recommendedName>
</protein>
<dbReference type="EMBL" id="PXYW01000006">
    <property type="protein sequence ID" value="PSR34853.1"/>
    <property type="molecule type" value="Genomic_DNA"/>
</dbReference>
<feature type="transmembrane region" description="Helical" evidence="5">
    <location>
        <begin position="61"/>
        <end position="88"/>
    </location>
</feature>
<evidence type="ECO:0000313" key="7">
    <source>
        <dbReference type="Proteomes" id="UP000242972"/>
    </source>
</evidence>
<keyword evidence="4 5" id="KW-0472">Membrane</keyword>
<keyword evidence="5" id="KW-0813">Transport</keyword>
<dbReference type="NCBIfam" id="TIGR00945">
    <property type="entry name" value="tatC"/>
    <property type="match status" value="1"/>
</dbReference>
<accession>A0A2T2XK39</accession>
<name>A0A2T2XK39_9FIRM</name>
<dbReference type="AlphaFoldDB" id="A0A2T2XK39"/>
<reference evidence="6 7" key="1">
    <citation type="journal article" date="2014" name="BMC Genomics">
        <title>Comparison of environmental and isolate Sulfobacillus genomes reveals diverse carbon, sulfur, nitrogen, and hydrogen metabolisms.</title>
        <authorList>
            <person name="Justice N.B."/>
            <person name="Norman A."/>
            <person name="Brown C.T."/>
            <person name="Singh A."/>
            <person name="Thomas B.C."/>
            <person name="Banfield J.F."/>
        </authorList>
    </citation>
    <scope>NUCLEOTIDE SEQUENCE [LARGE SCALE GENOMIC DNA]</scope>
    <source>
        <strain evidence="6">AMDSBA4</strain>
    </source>
</reference>
<evidence type="ECO:0000313" key="6">
    <source>
        <dbReference type="EMBL" id="PSR34853.1"/>
    </source>
</evidence>
<keyword evidence="5" id="KW-0653">Protein transport</keyword>
<keyword evidence="2 5" id="KW-0812">Transmembrane</keyword>
<sequence length="249" mass="27731">MADREMSLTEHLSELRNRLFVMIGTVAVLFMGGFFFVRPVLNWIIHNTPVHHVIVTGVTEAFFALVEIDFVLSLIAASPVILYEIAAFVLPGLTRLERRVLLVVAGPGLILFVLGTAAGYFWVVPLVLKVMLSFTGSTVEPLWRLGSLLSFIIDLSIPFGILAEFPLVAGVLARLGILNPDIFRRYRRYAVFVVFLISAIIAPPEASAMLLMAIPIYLMYELSALVARMFYRAPYVENNYPAVPSEDEP</sequence>
<proteinExistence type="inferred from homology"/>
<dbReference type="GO" id="GO:0043953">
    <property type="term" value="P:protein transport by the Tat complex"/>
    <property type="evidence" value="ECO:0007669"/>
    <property type="project" value="UniProtKB-UniRule"/>
</dbReference>
<evidence type="ECO:0000256" key="3">
    <source>
        <dbReference type="ARBA" id="ARBA00022989"/>
    </source>
</evidence>
<comment type="subunit">
    <text evidence="5">Forms a complex with TatA.</text>
</comment>
<comment type="similarity">
    <text evidence="5">Belongs to the TatC family.</text>
</comment>
<feature type="transmembrane region" description="Helical" evidence="5">
    <location>
        <begin position="20"/>
        <end position="41"/>
    </location>
</feature>
<comment type="caution">
    <text evidence="6">The sequence shown here is derived from an EMBL/GenBank/DDBJ whole genome shotgun (WGS) entry which is preliminary data.</text>
</comment>
<gene>
    <name evidence="5 6" type="primary">tatC</name>
    <name evidence="6" type="ORF">C7B46_03620</name>
</gene>
<dbReference type="Pfam" id="PF00902">
    <property type="entry name" value="TatC"/>
    <property type="match status" value="1"/>
</dbReference>
<dbReference type="Proteomes" id="UP000242972">
    <property type="component" value="Unassembled WGS sequence"/>
</dbReference>
<dbReference type="PANTHER" id="PTHR30371">
    <property type="entry name" value="SEC-INDEPENDENT PROTEIN TRANSLOCASE PROTEIN TATC"/>
    <property type="match status" value="1"/>
</dbReference>
<evidence type="ECO:0000256" key="2">
    <source>
        <dbReference type="ARBA" id="ARBA00022692"/>
    </source>
</evidence>
<dbReference type="GO" id="GO:0033281">
    <property type="term" value="C:TAT protein transport complex"/>
    <property type="evidence" value="ECO:0007669"/>
    <property type="project" value="UniProtKB-UniRule"/>
</dbReference>
<feature type="transmembrane region" description="Helical" evidence="5">
    <location>
        <begin position="100"/>
        <end position="122"/>
    </location>
</feature>
<dbReference type="PRINTS" id="PR01840">
    <property type="entry name" value="TATCFAMILY"/>
</dbReference>
<dbReference type="GO" id="GO:0009977">
    <property type="term" value="F:proton motive force dependent protein transmembrane transporter activity"/>
    <property type="evidence" value="ECO:0007669"/>
    <property type="project" value="TreeGrafter"/>
</dbReference>
<evidence type="ECO:0000256" key="5">
    <source>
        <dbReference type="HAMAP-Rule" id="MF_00902"/>
    </source>
</evidence>